<accession>A0A1G7QXP5</accession>
<proteinExistence type="predicted"/>
<keyword evidence="1" id="KW-1133">Transmembrane helix</keyword>
<dbReference type="RefSeq" id="WP_083346735.1">
    <property type="nucleotide sequence ID" value="NZ_LT629690.1"/>
</dbReference>
<organism evidence="2 3">
    <name type="scientific">Terriglobus roseus</name>
    <dbReference type="NCBI Taxonomy" id="392734"/>
    <lineage>
        <taxon>Bacteria</taxon>
        <taxon>Pseudomonadati</taxon>
        <taxon>Acidobacteriota</taxon>
        <taxon>Terriglobia</taxon>
        <taxon>Terriglobales</taxon>
        <taxon>Acidobacteriaceae</taxon>
        <taxon>Terriglobus</taxon>
    </lineage>
</organism>
<dbReference type="OrthoDB" id="122634at2"/>
<feature type="transmembrane region" description="Helical" evidence="1">
    <location>
        <begin position="6"/>
        <end position="28"/>
    </location>
</feature>
<keyword evidence="1" id="KW-0812">Transmembrane</keyword>
<feature type="transmembrane region" description="Helical" evidence="1">
    <location>
        <begin position="49"/>
        <end position="69"/>
    </location>
</feature>
<keyword evidence="3" id="KW-1185">Reference proteome</keyword>
<protein>
    <submittedName>
        <fullName evidence="2">Uncharacterized protein</fullName>
    </submittedName>
</protein>
<gene>
    <name evidence="2" type="ORF">SAMN05444167_4044</name>
</gene>
<dbReference type="Proteomes" id="UP000182427">
    <property type="component" value="Chromosome I"/>
</dbReference>
<reference evidence="2 3" key="1">
    <citation type="submission" date="2016-10" db="EMBL/GenBank/DDBJ databases">
        <authorList>
            <person name="de Groot N.N."/>
        </authorList>
    </citation>
    <scope>NUCLEOTIDE SEQUENCE [LARGE SCALE GENOMIC DNA]</scope>
    <source>
        <strain evidence="2 3">GAS232</strain>
    </source>
</reference>
<keyword evidence="1" id="KW-0472">Membrane</keyword>
<dbReference type="AlphaFoldDB" id="A0A1G7QXP5"/>
<sequence length="104" mass="11281">MKHVVAVLWQTGLLIVAAFAGFVTGMVVPSIRIQRVVSQSATHIRTYDFNWILAVLLVFVVLLAVGAILKRFREVAITATIALVITIAGLALFTQIGIKDVSFS</sequence>
<evidence type="ECO:0000256" key="1">
    <source>
        <dbReference type="SAM" id="Phobius"/>
    </source>
</evidence>
<dbReference type="EMBL" id="LT629690">
    <property type="protein sequence ID" value="SDG03292.1"/>
    <property type="molecule type" value="Genomic_DNA"/>
</dbReference>
<feature type="transmembrane region" description="Helical" evidence="1">
    <location>
        <begin position="75"/>
        <end position="98"/>
    </location>
</feature>
<evidence type="ECO:0000313" key="2">
    <source>
        <dbReference type="EMBL" id="SDG03292.1"/>
    </source>
</evidence>
<evidence type="ECO:0000313" key="3">
    <source>
        <dbReference type="Proteomes" id="UP000182427"/>
    </source>
</evidence>
<name>A0A1G7QXP5_9BACT</name>